<keyword evidence="1" id="KW-0732">Signal</keyword>
<protein>
    <recommendedName>
        <fullName evidence="4">Sugar-binding protein</fullName>
    </recommendedName>
</protein>
<proteinExistence type="predicted"/>
<gene>
    <name evidence="2" type="ORF">Cop2CBH44_03340</name>
</gene>
<evidence type="ECO:0008006" key="4">
    <source>
        <dbReference type="Google" id="ProtNLM"/>
    </source>
</evidence>
<evidence type="ECO:0000256" key="1">
    <source>
        <dbReference type="SAM" id="SignalP"/>
    </source>
</evidence>
<feature type="signal peptide" evidence="1">
    <location>
        <begin position="1"/>
        <end position="21"/>
    </location>
</feature>
<accession>A0A7G1HTY1</accession>
<feature type="chain" id="PRO_5028940931" description="Sugar-binding protein" evidence="1">
    <location>
        <begin position="22"/>
        <end position="305"/>
    </location>
</feature>
<dbReference type="EMBL" id="AP023322">
    <property type="protein sequence ID" value="BCI61981.1"/>
    <property type="molecule type" value="Genomic_DNA"/>
</dbReference>
<dbReference type="AlphaFoldDB" id="A0A7G1HTY1"/>
<dbReference type="RefSeq" id="WP_044229962.1">
    <property type="nucleotide sequence ID" value="NZ_AP023322.1"/>
</dbReference>
<organism evidence="2 3">
    <name type="scientific">Coprobacter secundus subsp. similis</name>
    <dbReference type="NCBI Taxonomy" id="2751153"/>
    <lineage>
        <taxon>Bacteria</taxon>
        <taxon>Pseudomonadati</taxon>
        <taxon>Bacteroidota</taxon>
        <taxon>Bacteroidia</taxon>
        <taxon>Bacteroidales</taxon>
        <taxon>Barnesiellaceae</taxon>
        <taxon>Coprobacter</taxon>
    </lineage>
</organism>
<evidence type="ECO:0000313" key="2">
    <source>
        <dbReference type="EMBL" id="BCI61981.1"/>
    </source>
</evidence>
<dbReference type="KEGG" id="copr:Cop2CBH44_03340"/>
<name>A0A7G1HTY1_9BACT</name>
<keyword evidence="3" id="KW-1185">Reference proteome</keyword>
<sequence length="305" mass="34994">MKYLPLLLLFALPCTGQNSIADTDTEPATESASGLYGPVAAVHTTFLFSAPQKRDASAQESYITVVKYGRDGQRIGKKMYSRDSTLIGSVSFQFLPSHRLAETDYLDMYGNLVTRVVYYYNKAGQKTSAVVYRGAFYPKEQIYYSYNAKGEVSDIVKNNSFSIPVEKEKLFYNCQGQDSVKIFYDGRNRLKSFVRFQYYPNGQPMGYDQAGPTGEINKRYRITYRTDGSMLSSEMREYYPGYTVFTRTEYDAWENPVKETRILPGGSTETTVMKYRYDKHNNWIFKSIDTDNIPTASAQREISYY</sequence>
<reference evidence="3" key="1">
    <citation type="submission" date="2020-07" db="EMBL/GenBank/DDBJ databases">
        <title>Complete genome sequencing of Coprobacter sp. strain 2CBH44.</title>
        <authorList>
            <person name="Sakamoto M."/>
            <person name="Murakami T."/>
            <person name="Mori H."/>
        </authorList>
    </citation>
    <scope>NUCLEOTIDE SEQUENCE [LARGE SCALE GENOMIC DNA]</scope>
    <source>
        <strain evidence="3">2CBH44</strain>
    </source>
</reference>
<dbReference type="Proteomes" id="UP000594042">
    <property type="component" value="Chromosome"/>
</dbReference>
<evidence type="ECO:0000313" key="3">
    <source>
        <dbReference type="Proteomes" id="UP000594042"/>
    </source>
</evidence>